<dbReference type="OrthoDB" id="9801753at2"/>
<dbReference type="PANTHER" id="PTHR33383">
    <property type="entry name" value="MEMBRANE PROTEIN INSERTION EFFICIENCY FACTOR-RELATED"/>
    <property type="match status" value="1"/>
</dbReference>
<dbReference type="SMART" id="SM01234">
    <property type="entry name" value="Haemolytic"/>
    <property type="match status" value="1"/>
</dbReference>
<dbReference type="HAMAP" id="MF_00386">
    <property type="entry name" value="UPF0161_YidD"/>
    <property type="match status" value="1"/>
</dbReference>
<dbReference type="Proteomes" id="UP000054600">
    <property type="component" value="Unassembled WGS sequence"/>
</dbReference>
<dbReference type="GO" id="GO:0005886">
    <property type="term" value="C:plasma membrane"/>
    <property type="evidence" value="ECO:0007669"/>
    <property type="project" value="UniProtKB-SubCell"/>
</dbReference>
<dbReference type="PATRIC" id="fig|1122169.6.peg.1297"/>
<dbReference type="InterPro" id="IPR002696">
    <property type="entry name" value="Membr_insert_effic_factor_YidD"/>
</dbReference>
<name>A0A0W0YZY2_9GAMM</name>
<dbReference type="EMBL" id="LNYW01000033">
    <property type="protein sequence ID" value="KTD62423.1"/>
    <property type="molecule type" value="Genomic_DNA"/>
</dbReference>
<evidence type="ECO:0000256" key="1">
    <source>
        <dbReference type="HAMAP-Rule" id="MF_00386"/>
    </source>
</evidence>
<comment type="function">
    <text evidence="1">Could be involved in insertion of integral membrane proteins into the membrane.</text>
</comment>
<dbReference type="PANTHER" id="PTHR33383:SF1">
    <property type="entry name" value="MEMBRANE PROTEIN INSERTION EFFICIENCY FACTOR-RELATED"/>
    <property type="match status" value="1"/>
</dbReference>
<accession>A0A0W0YZY2</accession>
<reference evidence="2 3" key="1">
    <citation type="submission" date="2015-11" db="EMBL/GenBank/DDBJ databases">
        <title>Genomic analysis of 38 Legionella species identifies large and diverse effector repertoires.</title>
        <authorList>
            <person name="Burstein D."/>
            <person name="Amaro F."/>
            <person name="Zusman T."/>
            <person name="Lifshitz Z."/>
            <person name="Cohen O."/>
            <person name="Gilbert J.A."/>
            <person name="Pupko T."/>
            <person name="Shuman H.A."/>
            <person name="Segal G."/>
        </authorList>
    </citation>
    <scope>NUCLEOTIDE SEQUENCE [LARGE SCALE GENOMIC DNA]</scope>
    <source>
        <strain evidence="2 3">ATCC 49655</strain>
    </source>
</reference>
<dbReference type="Pfam" id="PF01809">
    <property type="entry name" value="YidD"/>
    <property type="match status" value="1"/>
</dbReference>
<comment type="caution">
    <text evidence="2">The sequence shown here is derived from an EMBL/GenBank/DDBJ whole genome shotgun (WGS) entry which is preliminary data.</text>
</comment>
<keyword evidence="1" id="KW-0472">Membrane</keyword>
<protein>
    <recommendedName>
        <fullName evidence="1">Putative membrane protein insertion efficiency factor</fullName>
    </recommendedName>
</protein>
<evidence type="ECO:0000313" key="3">
    <source>
        <dbReference type="Proteomes" id="UP000054600"/>
    </source>
</evidence>
<comment type="similarity">
    <text evidence="1">Belongs to the UPF0161 family.</text>
</comment>
<comment type="subcellular location">
    <subcellularLocation>
        <location evidence="1">Cell membrane</location>
        <topology evidence="1">Peripheral membrane protein</topology>
        <orientation evidence="1">Cytoplasmic side</orientation>
    </subcellularLocation>
</comment>
<dbReference type="STRING" id="1122169.Lsha_1123"/>
<dbReference type="NCBIfam" id="TIGR00278">
    <property type="entry name" value="membrane protein insertion efficiency factor YidD"/>
    <property type="match status" value="1"/>
</dbReference>
<dbReference type="AlphaFoldDB" id="A0A0W0YZY2"/>
<gene>
    <name evidence="2" type="primary">yidD</name>
    <name evidence="2" type="ORF">Lsha_1123</name>
</gene>
<keyword evidence="1" id="KW-1003">Cell membrane</keyword>
<organism evidence="2 3">
    <name type="scientific">Legionella shakespearei DSM 23087</name>
    <dbReference type="NCBI Taxonomy" id="1122169"/>
    <lineage>
        <taxon>Bacteria</taxon>
        <taxon>Pseudomonadati</taxon>
        <taxon>Pseudomonadota</taxon>
        <taxon>Gammaproteobacteria</taxon>
        <taxon>Legionellales</taxon>
        <taxon>Legionellaceae</taxon>
        <taxon>Legionella</taxon>
    </lineage>
</organism>
<evidence type="ECO:0000313" key="2">
    <source>
        <dbReference type="EMBL" id="KTD62423.1"/>
    </source>
</evidence>
<sequence length="82" mass="9526">MGKINLMLREIACFPIKIYQYLISPLIKPCCRYYPSCSQYAESAIKQYGIAKGLWMALKRLLRCHPWSRGGYDPVLPNDEKL</sequence>
<keyword evidence="3" id="KW-1185">Reference proteome</keyword>
<proteinExistence type="inferred from homology"/>
<dbReference type="RefSeq" id="WP_081621036.1">
    <property type="nucleotide sequence ID" value="NZ_KB892390.1"/>
</dbReference>